<reference evidence="2 3" key="1">
    <citation type="submission" date="2019-07" db="EMBL/GenBank/DDBJ databases">
        <title>Genomics analysis of Aphanomyces spp. identifies a new class of oomycete effector associated with host adaptation.</title>
        <authorList>
            <person name="Gaulin E."/>
        </authorList>
    </citation>
    <scope>NUCLEOTIDE SEQUENCE [LARGE SCALE GENOMIC DNA]</scope>
    <source>
        <strain evidence="2 3">ATCC 201684</strain>
    </source>
</reference>
<evidence type="ECO:0000313" key="3">
    <source>
        <dbReference type="Proteomes" id="UP000481153"/>
    </source>
</evidence>
<protein>
    <submittedName>
        <fullName evidence="2">Uncharacterized protein</fullName>
    </submittedName>
</protein>
<dbReference type="VEuPathDB" id="FungiDB:AeMF1_017315"/>
<feature type="compositionally biased region" description="Polar residues" evidence="1">
    <location>
        <begin position="143"/>
        <end position="179"/>
    </location>
</feature>
<evidence type="ECO:0000313" key="2">
    <source>
        <dbReference type="EMBL" id="KAF0739298.1"/>
    </source>
</evidence>
<organism evidence="2 3">
    <name type="scientific">Aphanomyces euteiches</name>
    <dbReference type="NCBI Taxonomy" id="100861"/>
    <lineage>
        <taxon>Eukaryota</taxon>
        <taxon>Sar</taxon>
        <taxon>Stramenopiles</taxon>
        <taxon>Oomycota</taxon>
        <taxon>Saprolegniomycetes</taxon>
        <taxon>Saprolegniales</taxon>
        <taxon>Verrucalvaceae</taxon>
        <taxon>Aphanomyces</taxon>
    </lineage>
</organism>
<dbReference type="EMBL" id="VJMJ01000065">
    <property type="protein sequence ID" value="KAF0739298.1"/>
    <property type="molecule type" value="Genomic_DNA"/>
</dbReference>
<evidence type="ECO:0000256" key="1">
    <source>
        <dbReference type="SAM" id="MobiDB-lite"/>
    </source>
</evidence>
<sequence>MTTTPSETNNTLVLSPPQAVSHDSTRSCASILFSTVGTDLEEERELMQQVDACLTSLDVTQEETTASTPTITVAVVAFEWATTYQRTTVEGHGKPSCNLANEATPPEEGHVVDIVSSTAARIDPNANCSPNFDTHDLPRAISSPYSGDDVSSNADTALGSQVETSNRPKCSLNDVGTTESVDKSPHCPEPTKNNSVTTTANSTLGSSSSQRQHIGRHNTSYRRELDTYGWPSMSHAEIKMDLLVGCPLGYLPPI</sequence>
<dbReference type="AlphaFoldDB" id="A0A6G0XGG0"/>
<keyword evidence="3" id="KW-1185">Reference proteome</keyword>
<proteinExistence type="predicted"/>
<feature type="compositionally biased region" description="Polar residues" evidence="1">
    <location>
        <begin position="191"/>
        <end position="212"/>
    </location>
</feature>
<gene>
    <name evidence="2" type="ORF">Ae201684_005074</name>
</gene>
<comment type="caution">
    <text evidence="2">The sequence shown here is derived from an EMBL/GenBank/DDBJ whole genome shotgun (WGS) entry which is preliminary data.</text>
</comment>
<dbReference type="Proteomes" id="UP000481153">
    <property type="component" value="Unassembled WGS sequence"/>
</dbReference>
<feature type="region of interest" description="Disordered" evidence="1">
    <location>
        <begin position="126"/>
        <end position="220"/>
    </location>
</feature>
<accession>A0A6G0XGG0</accession>
<name>A0A6G0XGG0_9STRA</name>